<dbReference type="CDD" id="cd08833">
    <property type="entry name" value="ArfGap_GIT"/>
    <property type="match status" value="1"/>
</dbReference>
<evidence type="ECO:0000256" key="5">
    <source>
        <dbReference type="ARBA" id="ARBA00022833"/>
    </source>
</evidence>
<dbReference type="PRINTS" id="PR00405">
    <property type="entry name" value="REVINTRACTNG"/>
</dbReference>
<dbReference type="InterPro" id="IPR032352">
    <property type="entry name" value="GIT1/2_CC"/>
</dbReference>
<keyword evidence="3" id="KW-0677">Repeat</keyword>
<dbReference type="PANTHER" id="PTHR46097">
    <property type="entry name" value="G PROTEIN-COUPLED RECEPTOR KINASE INTERACTING ARFGAP"/>
    <property type="match status" value="1"/>
</dbReference>
<evidence type="ECO:0000256" key="1">
    <source>
        <dbReference type="ARBA" id="ARBA00022468"/>
    </source>
</evidence>
<reference evidence="13 14" key="2">
    <citation type="submission" date="2018-10" db="EMBL/GenBank/DDBJ databases">
        <authorList>
            <consortium name="Pathogen Informatics"/>
        </authorList>
    </citation>
    <scope>NUCLEOTIDE SEQUENCE [LARGE SCALE GENOMIC DNA]</scope>
</reference>
<gene>
    <name evidence="13" type="ORF">EVEC_LOCUS11271</name>
</gene>
<dbReference type="STRING" id="51028.A0A0N4VM75"/>
<dbReference type="InterPro" id="IPR013724">
    <property type="entry name" value="GIT_SHD"/>
</dbReference>
<feature type="compositionally biased region" description="Low complexity" evidence="11">
    <location>
        <begin position="376"/>
        <end position="390"/>
    </location>
</feature>
<dbReference type="Pfam" id="PF08518">
    <property type="entry name" value="GIT_SHD"/>
    <property type="match status" value="2"/>
</dbReference>
<dbReference type="GO" id="GO:0008270">
    <property type="term" value="F:zinc ion binding"/>
    <property type="evidence" value="ECO:0007669"/>
    <property type="project" value="UniProtKB-KW"/>
</dbReference>
<keyword evidence="14" id="KW-1185">Reference proteome</keyword>
<evidence type="ECO:0000256" key="4">
    <source>
        <dbReference type="ARBA" id="ARBA00022771"/>
    </source>
</evidence>
<feature type="repeat" description="ANK" evidence="8">
    <location>
        <begin position="171"/>
        <end position="203"/>
    </location>
</feature>
<evidence type="ECO:0000256" key="11">
    <source>
        <dbReference type="SAM" id="MobiDB-lite"/>
    </source>
</evidence>
<evidence type="ECO:0000256" key="6">
    <source>
        <dbReference type="ARBA" id="ARBA00023043"/>
    </source>
</evidence>
<dbReference type="InterPro" id="IPR022018">
    <property type="entry name" value="GIT1_C"/>
</dbReference>
<dbReference type="WBParaSite" id="EVEC_0001202601-mRNA-1">
    <property type="protein sequence ID" value="EVEC_0001202601-mRNA-1"/>
    <property type="gene ID" value="EVEC_0001202601"/>
</dbReference>
<keyword evidence="2" id="KW-0479">Metal-binding</keyword>
<dbReference type="GO" id="GO:0007420">
    <property type="term" value="P:brain development"/>
    <property type="evidence" value="ECO:0007669"/>
    <property type="project" value="InterPro"/>
</dbReference>
<dbReference type="AlphaFoldDB" id="A0A0N4VM75"/>
<dbReference type="GO" id="GO:0008277">
    <property type="term" value="P:regulation of G protein-coupled receptor signaling pathway"/>
    <property type="evidence" value="ECO:0007669"/>
    <property type="project" value="TreeGrafter"/>
</dbReference>
<dbReference type="Pfam" id="PF01412">
    <property type="entry name" value="ArfGap"/>
    <property type="match status" value="1"/>
</dbReference>
<proteinExistence type="predicted"/>
<evidence type="ECO:0000259" key="12">
    <source>
        <dbReference type="PROSITE" id="PS50115"/>
    </source>
</evidence>
<evidence type="ECO:0000256" key="10">
    <source>
        <dbReference type="SAM" id="Coils"/>
    </source>
</evidence>
<dbReference type="Pfam" id="PF12205">
    <property type="entry name" value="GIT1_C"/>
    <property type="match status" value="1"/>
</dbReference>
<keyword evidence="5" id="KW-0862">Zinc</keyword>
<evidence type="ECO:0000256" key="7">
    <source>
        <dbReference type="ARBA" id="ARBA00023054"/>
    </source>
</evidence>
<evidence type="ECO:0000313" key="15">
    <source>
        <dbReference type="WBParaSite" id="EVEC_0001202601-mRNA-1"/>
    </source>
</evidence>
<dbReference type="PANTHER" id="PTHR46097:SF3">
    <property type="entry name" value="ARF GTPASE-ACTIVATING PROTEIN GIT"/>
    <property type="match status" value="1"/>
</dbReference>
<dbReference type="GO" id="GO:0005096">
    <property type="term" value="F:GTPase activator activity"/>
    <property type="evidence" value="ECO:0007669"/>
    <property type="project" value="UniProtKB-KW"/>
</dbReference>
<feature type="coiled-coil region" evidence="10">
    <location>
        <begin position="411"/>
        <end position="452"/>
    </location>
</feature>
<dbReference type="InterPro" id="IPR047161">
    <property type="entry name" value="GIT-like"/>
</dbReference>
<dbReference type="InterPro" id="IPR002110">
    <property type="entry name" value="Ankyrin_rpt"/>
</dbReference>
<dbReference type="GO" id="GO:0031267">
    <property type="term" value="F:small GTPase binding"/>
    <property type="evidence" value="ECO:0007669"/>
    <property type="project" value="TreeGrafter"/>
</dbReference>
<dbReference type="InterPro" id="IPR037278">
    <property type="entry name" value="ARFGAP/RecO"/>
</dbReference>
<feature type="domain" description="Arf-GAP" evidence="12">
    <location>
        <begin position="1"/>
        <end position="130"/>
    </location>
</feature>
<dbReference type="GO" id="GO:0098793">
    <property type="term" value="C:presynapse"/>
    <property type="evidence" value="ECO:0007669"/>
    <property type="project" value="GOC"/>
</dbReference>
<evidence type="ECO:0000256" key="8">
    <source>
        <dbReference type="PROSITE-ProRule" id="PRU00023"/>
    </source>
</evidence>
<dbReference type="InterPro" id="IPR036770">
    <property type="entry name" value="Ankyrin_rpt-contain_sf"/>
</dbReference>
<dbReference type="Gene3D" id="1.25.40.20">
    <property type="entry name" value="Ankyrin repeat-containing domain"/>
    <property type="match status" value="1"/>
</dbReference>
<dbReference type="Pfam" id="PF16559">
    <property type="entry name" value="GIT_CC"/>
    <property type="match status" value="1"/>
</dbReference>
<keyword evidence="7 10" id="KW-0175">Coiled coil</keyword>
<dbReference type="SUPFAM" id="SSF48403">
    <property type="entry name" value="Ankyrin repeat"/>
    <property type="match status" value="1"/>
</dbReference>
<evidence type="ECO:0000313" key="14">
    <source>
        <dbReference type="Proteomes" id="UP000274131"/>
    </source>
</evidence>
<evidence type="ECO:0000313" key="13">
    <source>
        <dbReference type="EMBL" id="VDD96520.1"/>
    </source>
</evidence>
<name>A0A0N4VM75_ENTVE</name>
<evidence type="ECO:0000256" key="9">
    <source>
        <dbReference type="PROSITE-ProRule" id="PRU00288"/>
    </source>
</evidence>
<evidence type="ECO:0000256" key="2">
    <source>
        <dbReference type="ARBA" id="ARBA00022723"/>
    </source>
</evidence>
<keyword evidence="1" id="KW-0343">GTPase activation</keyword>
<dbReference type="Gene3D" id="1.20.5.170">
    <property type="match status" value="1"/>
</dbReference>
<sequence length="654" mass="73326">MLIAFTGSPGSERQFQCADCSADNPVWASLNRGVLICSECCYIHRNLGRHVSNLRSLQKGNWNKNQLELMYTLYANGSNSIWEHTLLDPLNSGKVKRKPQPHDPVIPVKESFIKEKYANSAFSLRPSKDEGPITQEDLDRQLWSCVRTSHIVTTLRLLALGADPNYADPEKHNAPLHIAAKEGQALQVELLWIYGADAGQVNASDLTPSQIAKLENHHELALRLEDLRFEVTDRFSMFLCNRKPDHSRNQDFLVPEMISEELFTSEVTALRRRLSVLPPHCFERIVQDVYDEVDRRETAVAWNAVMQSVQPINLSNEQWIAVFLPPNPEMTATRNQLRQKLAKCGAREFATLIVDILKEARRRDGLGRDYDDVAESNASTSRTSGSFSLSHKSEGQTEPAPVGGSVSLDDFLELKEKVLETEEKLSVAQQTNETLTKVLNRLQTDFERLSADNVEVRNVLTRLRDAYGYGELFTKRKSTSNVALSSTLPGTVQLMTRHASVGSPSTMTKQGLRYRFESDPAVDTAGYDDRYSKRKNVSEFGVNYQVFPDNLIVETERLTRAIKLLLSDAQFNRLALRAPDHAYAVAVQVDRIMAAVPKAKCTTEVTFCLKTITDATVKLSAKCNIPSVDVDETCNAAYDVAKAAKNLLVAVHER</sequence>
<dbReference type="OrthoDB" id="5588096at2759"/>
<protein>
    <submittedName>
        <fullName evidence="15">Arf-GAP domain-containing protein</fullName>
    </submittedName>
</protein>
<dbReference type="InterPro" id="IPR001164">
    <property type="entry name" value="ArfGAP_dom"/>
</dbReference>
<organism evidence="15">
    <name type="scientific">Enterobius vermicularis</name>
    <name type="common">Human pinworm</name>
    <dbReference type="NCBI Taxonomy" id="51028"/>
    <lineage>
        <taxon>Eukaryota</taxon>
        <taxon>Metazoa</taxon>
        <taxon>Ecdysozoa</taxon>
        <taxon>Nematoda</taxon>
        <taxon>Chromadorea</taxon>
        <taxon>Rhabditida</taxon>
        <taxon>Spirurina</taxon>
        <taxon>Oxyuridomorpha</taxon>
        <taxon>Oxyuroidea</taxon>
        <taxon>Oxyuridae</taxon>
        <taxon>Enterobius</taxon>
    </lineage>
</organism>
<dbReference type="PROSITE" id="PS50088">
    <property type="entry name" value="ANK_REPEAT"/>
    <property type="match status" value="1"/>
</dbReference>
<dbReference type="GO" id="GO:0036465">
    <property type="term" value="P:synaptic vesicle recycling"/>
    <property type="evidence" value="ECO:0007669"/>
    <property type="project" value="TreeGrafter"/>
</dbReference>
<reference evidence="15" key="1">
    <citation type="submission" date="2017-02" db="UniProtKB">
        <authorList>
            <consortium name="WormBaseParasite"/>
        </authorList>
    </citation>
    <scope>IDENTIFICATION</scope>
</reference>
<keyword evidence="4 9" id="KW-0863">Zinc-finger</keyword>
<dbReference type="Gene3D" id="1.10.220.150">
    <property type="entry name" value="Arf GTPase activating protein"/>
    <property type="match status" value="1"/>
</dbReference>
<dbReference type="EMBL" id="UXUI01011804">
    <property type="protein sequence ID" value="VDD96520.1"/>
    <property type="molecule type" value="Genomic_DNA"/>
</dbReference>
<accession>A0A0N4VM75</accession>
<keyword evidence="6 8" id="KW-0040">ANK repeat</keyword>
<dbReference type="PROSITE" id="PS50115">
    <property type="entry name" value="ARFGAP"/>
    <property type="match status" value="1"/>
</dbReference>
<evidence type="ECO:0000256" key="3">
    <source>
        <dbReference type="ARBA" id="ARBA00022737"/>
    </source>
</evidence>
<dbReference type="SMART" id="SM00555">
    <property type="entry name" value="GIT"/>
    <property type="match status" value="2"/>
</dbReference>
<dbReference type="Proteomes" id="UP000274131">
    <property type="component" value="Unassembled WGS sequence"/>
</dbReference>
<feature type="region of interest" description="Disordered" evidence="11">
    <location>
        <begin position="369"/>
        <end position="406"/>
    </location>
</feature>
<dbReference type="SUPFAM" id="SSF57863">
    <property type="entry name" value="ArfGap/RecO-like zinc finger"/>
    <property type="match status" value="1"/>
</dbReference>
<dbReference type="InterPro" id="IPR038508">
    <property type="entry name" value="ArfGAP_dom_sf"/>
</dbReference>
<dbReference type="SMART" id="SM00105">
    <property type="entry name" value="ArfGap"/>
    <property type="match status" value="1"/>
</dbReference>
<dbReference type="GO" id="GO:0032012">
    <property type="term" value="P:regulation of ARF protein signal transduction"/>
    <property type="evidence" value="ECO:0007669"/>
    <property type="project" value="InterPro"/>
</dbReference>
<dbReference type="Gene3D" id="1.20.120.330">
    <property type="entry name" value="Nucleotidyltransferases domain 2"/>
    <property type="match status" value="1"/>
</dbReference>